<dbReference type="PROSITE" id="PS50173">
    <property type="entry name" value="UMUC"/>
    <property type="match status" value="1"/>
</dbReference>
<dbReference type="Pfam" id="PF00817">
    <property type="entry name" value="IMS"/>
    <property type="match status" value="1"/>
</dbReference>
<evidence type="ECO:0000313" key="11">
    <source>
        <dbReference type="EMBL" id="MCZ4282082.1"/>
    </source>
</evidence>
<dbReference type="InterPro" id="IPR025188">
    <property type="entry name" value="DUF4113"/>
</dbReference>
<dbReference type="InterPro" id="IPR043128">
    <property type="entry name" value="Rev_trsase/Diguanyl_cyclase"/>
</dbReference>
<evidence type="ECO:0000259" key="10">
    <source>
        <dbReference type="PROSITE" id="PS50173"/>
    </source>
</evidence>
<dbReference type="EC" id="2.7.7.7" evidence="3"/>
<evidence type="ECO:0000256" key="5">
    <source>
        <dbReference type="ARBA" id="ARBA00023199"/>
    </source>
</evidence>
<evidence type="ECO:0000313" key="12">
    <source>
        <dbReference type="Proteomes" id="UP001069802"/>
    </source>
</evidence>
<dbReference type="Pfam" id="PF13438">
    <property type="entry name" value="DUF4113"/>
    <property type="match status" value="1"/>
</dbReference>
<evidence type="ECO:0000256" key="1">
    <source>
        <dbReference type="ARBA" id="ARBA00010945"/>
    </source>
</evidence>
<evidence type="ECO:0000256" key="2">
    <source>
        <dbReference type="ARBA" id="ARBA00011245"/>
    </source>
</evidence>
<comment type="catalytic activity">
    <reaction evidence="9">
        <text>DNA(n) + a 2'-deoxyribonucleoside 5'-triphosphate = DNA(n+1) + diphosphate</text>
        <dbReference type="Rhea" id="RHEA:22508"/>
        <dbReference type="Rhea" id="RHEA-COMP:17339"/>
        <dbReference type="Rhea" id="RHEA-COMP:17340"/>
        <dbReference type="ChEBI" id="CHEBI:33019"/>
        <dbReference type="ChEBI" id="CHEBI:61560"/>
        <dbReference type="ChEBI" id="CHEBI:173112"/>
        <dbReference type="EC" id="2.7.7.7"/>
    </reaction>
</comment>
<keyword evidence="4" id="KW-0227">DNA damage</keyword>
<comment type="subunit">
    <text evidence="2">Monomer.</text>
</comment>
<dbReference type="InterPro" id="IPR043502">
    <property type="entry name" value="DNA/RNA_pol_sf"/>
</dbReference>
<dbReference type="SUPFAM" id="SSF56672">
    <property type="entry name" value="DNA/RNA polymerases"/>
    <property type="match status" value="1"/>
</dbReference>
<keyword evidence="7" id="KW-0742">SOS response</keyword>
<feature type="domain" description="UmuC" evidence="10">
    <location>
        <begin position="6"/>
        <end position="190"/>
    </location>
</feature>
<reference evidence="11" key="1">
    <citation type="submission" date="2022-12" db="EMBL/GenBank/DDBJ databases">
        <title>Bacterial isolates from different developmental stages of Nematostella vectensis.</title>
        <authorList>
            <person name="Fraune S."/>
        </authorList>
    </citation>
    <scope>NUCLEOTIDE SEQUENCE</scope>
    <source>
        <strain evidence="11">G21630-S1</strain>
    </source>
</reference>
<keyword evidence="6" id="KW-0234">DNA repair</keyword>
<keyword evidence="12" id="KW-1185">Reference proteome</keyword>
<dbReference type="InterPro" id="IPR050116">
    <property type="entry name" value="DNA_polymerase-Y"/>
</dbReference>
<dbReference type="InterPro" id="IPR001126">
    <property type="entry name" value="UmuC"/>
</dbReference>
<dbReference type="Pfam" id="PF11799">
    <property type="entry name" value="IMS_C"/>
    <property type="match status" value="1"/>
</dbReference>
<sequence>MSRSIFALVDCNNFYASCERLFKPWLIGKPLVVLSNNDGCLISRSDEAKALGIPMGAPYFKIKPLIEASGVRVFSSNYPLYGNISERVQDLLEEICPRVEAYSIDEWFLSLPDFPETALETFARDLRVKILTSTGMPVSIGIGESKTLAKLANYLAKKTSETDGTLCLTTCNKKQSALEKTDLKYLWGIGSGSVQKLEKLEVRTAQNFYNLPPALVRKVLGVTGLRTHQELHGLPCLQLEDYPEDRKSVLVSRSFGSVVTKREELDEAVSVFSKLAAQKLHRGKMVCSTVSVFLRTNRHKPGDQQYRPNIVISLPTANRSTGEITKAALAGIKEIFKEGYHYKKAGLFLLDLQNEKLVQNSLFSPRDTKSENLSCALDLIDRDFGNAAIHYGTRDHYACWKMNQNLRSQSYTTQWSDLLQVKG</sequence>
<dbReference type="PANTHER" id="PTHR11076:SF34">
    <property type="entry name" value="PROTEIN UMUC"/>
    <property type="match status" value="1"/>
</dbReference>
<dbReference type="CDD" id="cd01700">
    <property type="entry name" value="PolY_Pol_V_umuC"/>
    <property type="match status" value="1"/>
</dbReference>
<comment type="similarity">
    <text evidence="1">Belongs to the DNA polymerase type-Y family.</text>
</comment>
<dbReference type="RefSeq" id="WP_269424228.1">
    <property type="nucleotide sequence ID" value="NZ_JAPWGY010000005.1"/>
</dbReference>
<comment type="caution">
    <text evidence="11">The sequence shown here is derived from an EMBL/GenBank/DDBJ whole genome shotgun (WGS) entry which is preliminary data.</text>
</comment>
<dbReference type="EMBL" id="JAPWGY010000005">
    <property type="protein sequence ID" value="MCZ4282082.1"/>
    <property type="molecule type" value="Genomic_DNA"/>
</dbReference>
<name>A0ABT4LLV0_9PROT</name>
<evidence type="ECO:0000256" key="8">
    <source>
        <dbReference type="ARBA" id="ARBA00025589"/>
    </source>
</evidence>
<comment type="function">
    <text evidence="8">Poorly processive, error-prone DNA polymerase involved in untargeted mutagenesis. Copies undamaged DNA at stalled replication forks, which arise in vivo from mismatched or misaligned primer ends. These misaligned primers can be extended by PolIV. Exhibits no 3'-5' exonuclease (proofreading) activity. May be involved in translesional synthesis, in conjunction with the beta clamp from PolIII.</text>
</comment>
<keyword evidence="5" id="KW-0741">SOS mutagenesis</keyword>
<gene>
    <name evidence="11" type="ORF">O4H49_14935</name>
</gene>
<evidence type="ECO:0000256" key="6">
    <source>
        <dbReference type="ARBA" id="ARBA00023204"/>
    </source>
</evidence>
<accession>A0ABT4LLV0</accession>
<dbReference type="InterPro" id="IPR036775">
    <property type="entry name" value="DNA_pol_Y-fam_lit_finger_sf"/>
</dbReference>
<evidence type="ECO:0000256" key="3">
    <source>
        <dbReference type="ARBA" id="ARBA00012417"/>
    </source>
</evidence>
<dbReference type="PANTHER" id="PTHR11076">
    <property type="entry name" value="DNA REPAIR POLYMERASE UMUC / TRANSFERASE FAMILY MEMBER"/>
    <property type="match status" value="1"/>
</dbReference>
<organism evidence="11 12">
    <name type="scientific">Kiloniella laminariae</name>
    <dbReference type="NCBI Taxonomy" id="454162"/>
    <lineage>
        <taxon>Bacteria</taxon>
        <taxon>Pseudomonadati</taxon>
        <taxon>Pseudomonadota</taxon>
        <taxon>Alphaproteobacteria</taxon>
        <taxon>Rhodospirillales</taxon>
        <taxon>Kiloniellaceae</taxon>
        <taxon>Kiloniella</taxon>
    </lineage>
</organism>
<dbReference type="Gene3D" id="3.40.1170.60">
    <property type="match status" value="1"/>
</dbReference>
<evidence type="ECO:0000256" key="4">
    <source>
        <dbReference type="ARBA" id="ARBA00022763"/>
    </source>
</evidence>
<proteinExistence type="inferred from homology"/>
<dbReference type="Proteomes" id="UP001069802">
    <property type="component" value="Unassembled WGS sequence"/>
</dbReference>
<dbReference type="InterPro" id="IPR017961">
    <property type="entry name" value="DNA_pol_Y-fam_little_finger"/>
</dbReference>
<evidence type="ECO:0000256" key="7">
    <source>
        <dbReference type="ARBA" id="ARBA00023236"/>
    </source>
</evidence>
<evidence type="ECO:0000256" key="9">
    <source>
        <dbReference type="ARBA" id="ARBA00049244"/>
    </source>
</evidence>
<dbReference type="Gene3D" id="3.30.1490.100">
    <property type="entry name" value="DNA polymerase, Y-family, little finger domain"/>
    <property type="match status" value="1"/>
</dbReference>
<dbReference type="Gene3D" id="3.30.70.270">
    <property type="match status" value="1"/>
</dbReference>
<protein>
    <recommendedName>
        <fullName evidence="3">DNA-directed DNA polymerase</fullName>
        <ecNumber evidence="3">2.7.7.7</ecNumber>
    </recommendedName>
</protein>